<evidence type="ECO:0000256" key="7">
    <source>
        <dbReference type="ARBA" id="ARBA00022741"/>
    </source>
</evidence>
<feature type="domain" description="Dynein heavy chain AAA 5 extension" evidence="22">
    <location>
        <begin position="584"/>
        <end position="644"/>
    </location>
</feature>
<dbReference type="GO" id="GO:0005930">
    <property type="term" value="C:axoneme"/>
    <property type="evidence" value="ECO:0007669"/>
    <property type="project" value="UniProtKB-SubCell"/>
</dbReference>
<evidence type="ECO:0000259" key="17">
    <source>
        <dbReference type="Pfam" id="PF03028"/>
    </source>
</evidence>
<keyword evidence="7" id="KW-0547">Nucleotide-binding</keyword>
<keyword evidence="27" id="KW-1185">Reference proteome</keyword>
<dbReference type="InterPro" id="IPR041466">
    <property type="entry name" value="Dynein_AAA5_ext"/>
</dbReference>
<dbReference type="GO" id="GO:0051959">
    <property type="term" value="F:dynein light intermediate chain binding"/>
    <property type="evidence" value="ECO:0007669"/>
    <property type="project" value="InterPro"/>
</dbReference>
<dbReference type="Pfam" id="PF12777">
    <property type="entry name" value="MT"/>
    <property type="match status" value="1"/>
</dbReference>
<dbReference type="Gene3D" id="1.20.1270.280">
    <property type="match status" value="1"/>
</dbReference>
<dbReference type="FunFam" id="3.40.50.300:FF:001275">
    <property type="entry name" value="Dynein heavy chain, putative"/>
    <property type="match status" value="1"/>
</dbReference>
<dbReference type="Gene3D" id="1.20.920.20">
    <property type="match status" value="1"/>
</dbReference>
<dbReference type="SUPFAM" id="SSF52540">
    <property type="entry name" value="P-loop containing nucleoside triphosphate hydrolases"/>
    <property type="match status" value="4"/>
</dbReference>
<dbReference type="Gene3D" id="1.10.8.710">
    <property type="match status" value="1"/>
</dbReference>
<feature type="compositionally biased region" description="Polar residues" evidence="16">
    <location>
        <begin position="1943"/>
        <end position="1954"/>
    </location>
</feature>
<feature type="domain" description="Dynein heavy chain ATP-binding dynein motor region" evidence="21">
    <location>
        <begin position="1548"/>
        <end position="1783"/>
    </location>
</feature>
<dbReference type="Pfam" id="PF18198">
    <property type="entry name" value="AAA_lid_11"/>
    <property type="match status" value="1"/>
</dbReference>
<keyword evidence="3" id="KW-0880">Kelch repeat</keyword>
<feature type="domain" description="Dynein heavy chain AAA module D4" evidence="20">
    <location>
        <begin position="894"/>
        <end position="1154"/>
    </location>
</feature>
<accession>U6K2L4</accession>
<evidence type="ECO:0000256" key="13">
    <source>
        <dbReference type="ARBA" id="ARBA00023212"/>
    </source>
</evidence>
<dbReference type="Gene3D" id="1.10.8.720">
    <property type="entry name" value="Region D6 of dynein motor"/>
    <property type="match status" value="1"/>
</dbReference>
<keyword evidence="5" id="KW-0493">Microtubule</keyword>
<dbReference type="Pfam" id="PF18199">
    <property type="entry name" value="Dynein_C"/>
    <property type="match status" value="1"/>
</dbReference>
<dbReference type="FunFam" id="3.40.50.300:FF:000049">
    <property type="entry name" value="Dynein, axonemal, heavy chain 5"/>
    <property type="match status" value="1"/>
</dbReference>
<keyword evidence="9" id="KW-0243">Dynein</keyword>
<gene>
    <name evidence="26" type="ORF">EMH_0006840</name>
</gene>
<evidence type="ECO:0000256" key="3">
    <source>
        <dbReference type="ARBA" id="ARBA00022441"/>
    </source>
</evidence>
<evidence type="ECO:0000256" key="1">
    <source>
        <dbReference type="ARBA" id="ARBA00004430"/>
    </source>
</evidence>
<sequence length="2705" mass="301904">MEQCMEKHVEELKSAIKLVQGSLTPALRQKIMCIITIDTHGRDIIQRLLDERANSVDCFQWQSQLKYFWDTETEEASIRITDASFAYGYEYLGNGPRLVVTPLTDRIYVTATQALHLCMGCAPAGPAGTGKTETTKDLASALGKACYVFNCSDQMDYQSMANIFKGLAASGSWGCFDEFNRLVPAVLSVCSVQFKSVVDAIKANAEKFFIQGDETSLDRTCGVFITMNPGYLGRSELPEGLKALFRPITVVVPDLELICENMLMAEGFVEAKELARKFTRLYALCKDLLSRAAHYDWGLRAIKSVLVVAGTFKREWPELSEQAILMKALRDSNLAKIVADDAKIFQGLLSDLFPGVEPPPQTDAAFSEAVLKVCNDMGLTVNDGLALKALQMRDLLAIRMCVFVMGRPASGKSTVWKVLAKTQDALGSKTTIVDINPKSVNTDELYGYVKMSTREWQDGILSKTMRSLGQIPDTLPKWIVLDGDLDANWIESMNSVMDDNRILTLASNERIPLKPHMRMIFEIRDLNFASPATVSRAGIIFVSDTSEQKFAFECRGTMEELRAKLVAASELLEGLYPEEPQAPEFAFVFCLVWAAGGSLQEKDGIDYRRQFNNWWRSEWKVIKFPSKGSIFEYFVDTAKFESWESQVPTLQFTGTEAIDSISVPTAETVSMLHFCKTILKMHAPVMCIGSAGVHLVYFLDDLNMPQLDPYNTQSAIALLRQHMDYQHWLDRSKMQMKDISNTQILAAMNPTAGSFVVNPRLSRHFWVLNVPMPELTSLFTIYASIMNGFFDVGNYRKAVKEQVMPVIKATMGIYTEVVQAFRKTAVNFHYEFNMRHLTNVFQGILSTPPQNMQDPEKLVLLWLHESYDRIGSMDELATILRGALNDYNELNPAMDLVLFDDAMHHVCRICRVINNRAGHALVVGVGGSGKQSLTRLSSFISGFATHQLSISSTYDIRDLKNDIRAMYSRAALKDEGVVFLLSDAQIANERFLVYVNDLLASGDIADLYEGDDKDQLMNSIRPLAKAAGVSDTREGCWGFFIDKIRRNLHAVLCLSPVGDGLRTRARKFPALVNCTVIDWFQPWPYEALHSVASKFCADLPIGDADSTRSSVVEFLPYMFYAVSDAAQTYLEVDRRFAYVTPKTFIEAMKLYQTMLLKRISSIDEHSERLSSGLSKLLDTQEKVSALEDDLREKTVAVEEKKAAAEEFAQKVGEEKAKVTAESENANVEALKCAEIQKSVSEQRASCEADLEKAIPLVEQAEAALNTLNKKDFQEAKALNKPPPGVEDITAAVMHLLATVDPIIEVDKQGKLKDKSWKGAQKMMNNPEKFLQTLKDFKSVIDDGRVPEQNFKAVEPLLALPHFNREAIQKKSTAAAGLADWVVNIYQYYTVVVSVEPKRRALAEATQQLEDANKKLVEVQRLVAELEEKLGQLVAEFDSAIAEKNAVEAEAQKCQTKLDLAQRLMRSLGSEGARWGQTIDDLKEQRRVSVGDVLLSSSFVAYAGVFSKKYRDWLMYEKAVPFLVDRGVPLRQPADVLAQLTDEAEMALWNNQGLPSDATSIENGAIASSTERWPLMIDPHESVPEESYICKKINSTVKVVPTMTVPAYEVQLQVLRLSTPRMVALIEMAIQQGTSVLIENLETSVDPVLAPVVGRQTIRRGRSQYLKLGDKEVSYNANFRLILQTRLSNPHYPPELQAECTLINFTVTEKGLEDQLLDLTMQKEQPKLFQRRIHLVQQQNEFTILLAELENTLLRDISSAEGDVLENIELIQNLEKTKRVTTEVSEKVALAKITEEKLNAISEMYRPVARRGARLFFMLAQLFKIHSFYLFSMESFVAVINRAIDSISEKPQTGEEEDAYPATQDGVATPEEGLHDDKLSANNSAAEEAGEPAVTKDSTEENNNETTAGEAEGEDGKSGEESNAPAIGDSQGGGNDGPKGELGSTDQQPEPSVRNTADESVKNECPEEEDEKDVIPDASRVALLKDVITKFTFVSCNRGLFDRHKLTEEQNTVTEEEVRLLSQVRPDPTAPPMPEAARGWLSEAKWACCRSLEQLKSFKNNQISLLQNFDQDSLGWARWMAEDTPEGADLPRMFKGISEFEKLLLLRYLRPDRMISALQQFVAGQLGHFFVEPPAIDLQEIEKEADRFTPLFIVLFPGVDPTPVLEITARSKGCTADNGKFVNISMGQGQEERAIAAVQEAAQLGGWVVLQNVHLMQEWLKRTLEEVSVTAHRDFRCVVTSEPPPLRDMQIIPEALLQKSIKIADEAPQDLKANLRRALSCFSQEVVDSCSRPREFKALLFSLCYFHALIIGRKKFGFLGWSRSYSFNEGDLTICGNVIKNYLDKYATIPFEDIRYILGEIMYGGHITDGFDRRLNNTYLANLILPEVLQSYQLGPSFRTPDPAKTEFAAYQKFVEEKTPPENPQEVSGVAGGGSSAGRKEDTVLTMVDTLLGKVPVPFDVAAIRAKVKEFHPATVVCLQGALNVTDAMEQLEASLNMGRVPEAWKPYAYESRKQLGPWVNDLLHRVKQLEEWSTDFTLPCPLWISGLFNPMSFLTAVMQVRARAESLALDRMCLRWTVTNIRYGAAATGVQGSATQQQPLSTPETGVLIHGLFLEGAAWEEGKGDVEGNLTNAQPKVLQYPMPVFLVEAIPTAEVDNTAMYSCPVYLTSARGPTYVTTANLRMSADDSERRWILAGVALTMATDA</sequence>
<dbReference type="Pfam" id="PF03028">
    <property type="entry name" value="Dynein_heavy"/>
    <property type="match status" value="1"/>
</dbReference>
<evidence type="ECO:0000256" key="15">
    <source>
        <dbReference type="SAM" id="Coils"/>
    </source>
</evidence>
<keyword evidence="8" id="KW-0067">ATP-binding</keyword>
<evidence type="ECO:0000256" key="6">
    <source>
        <dbReference type="ARBA" id="ARBA00022737"/>
    </source>
</evidence>
<dbReference type="InterPro" id="IPR041589">
    <property type="entry name" value="DNAH3_AAA_lid_1"/>
</dbReference>
<dbReference type="InterPro" id="IPR035699">
    <property type="entry name" value="AAA_6"/>
</dbReference>
<feature type="region of interest" description="Disordered" evidence="16">
    <location>
        <begin position="1849"/>
        <end position="1973"/>
    </location>
</feature>
<dbReference type="Pfam" id="PF17852">
    <property type="entry name" value="Dynein_AAA_lid"/>
    <property type="match status" value="1"/>
</dbReference>
<dbReference type="GO" id="GO:0030286">
    <property type="term" value="C:dynein complex"/>
    <property type="evidence" value="ECO:0007669"/>
    <property type="project" value="UniProtKB-KW"/>
</dbReference>
<dbReference type="GO" id="GO:0005524">
    <property type="term" value="F:ATP binding"/>
    <property type="evidence" value="ECO:0007669"/>
    <property type="project" value="UniProtKB-KW"/>
</dbReference>
<feature type="region of interest" description="Disordered" evidence="16">
    <location>
        <begin position="2416"/>
        <end position="2437"/>
    </location>
</feature>
<organism evidence="26 27">
    <name type="scientific">Eimeria mitis</name>
    <dbReference type="NCBI Taxonomy" id="44415"/>
    <lineage>
        <taxon>Eukaryota</taxon>
        <taxon>Sar</taxon>
        <taxon>Alveolata</taxon>
        <taxon>Apicomplexa</taxon>
        <taxon>Conoidasida</taxon>
        <taxon>Coccidia</taxon>
        <taxon>Eucoccidiorida</taxon>
        <taxon>Eimeriorina</taxon>
        <taxon>Eimeriidae</taxon>
        <taxon>Eimeria</taxon>
    </lineage>
</organism>
<dbReference type="GO" id="GO:0045505">
    <property type="term" value="F:dynein intermediate chain binding"/>
    <property type="evidence" value="ECO:0007669"/>
    <property type="project" value="InterPro"/>
</dbReference>
<keyword evidence="13" id="KW-0206">Cytoskeleton</keyword>
<dbReference type="FunFam" id="3.40.50.300:FF:000738">
    <property type="entry name" value="Dynein heavy chain axonemal"/>
    <property type="match status" value="1"/>
</dbReference>
<evidence type="ECO:0000259" key="22">
    <source>
        <dbReference type="Pfam" id="PF17852"/>
    </source>
</evidence>
<dbReference type="FunFam" id="1.10.8.710:FF:000007">
    <property type="entry name" value="Putative dynein heavy chain"/>
    <property type="match status" value="1"/>
</dbReference>
<dbReference type="GO" id="GO:0008569">
    <property type="term" value="F:minus-end-directed microtubule motor activity"/>
    <property type="evidence" value="ECO:0007669"/>
    <property type="project" value="InterPro"/>
</dbReference>
<keyword evidence="12" id="KW-0505">Motor protein</keyword>
<evidence type="ECO:0000259" key="23">
    <source>
        <dbReference type="Pfam" id="PF17857"/>
    </source>
</evidence>
<keyword evidence="10 15" id="KW-0175">Coiled coil</keyword>
<dbReference type="InterPro" id="IPR024317">
    <property type="entry name" value="Dynein_heavy_chain_D4_dom"/>
</dbReference>
<dbReference type="Pfam" id="PF17857">
    <property type="entry name" value="AAA_lid_1"/>
    <property type="match status" value="1"/>
</dbReference>
<dbReference type="InterPro" id="IPR041658">
    <property type="entry name" value="AAA_lid_11"/>
</dbReference>
<comment type="similarity">
    <text evidence="2">Belongs to the dynein heavy chain family.</text>
</comment>
<dbReference type="OrthoDB" id="346927at2759"/>
<evidence type="ECO:0000259" key="21">
    <source>
        <dbReference type="Pfam" id="PF12781"/>
    </source>
</evidence>
<dbReference type="Gene3D" id="3.10.490.20">
    <property type="match status" value="1"/>
</dbReference>
<evidence type="ECO:0000256" key="2">
    <source>
        <dbReference type="ARBA" id="ARBA00008887"/>
    </source>
</evidence>
<dbReference type="PANTHER" id="PTHR45703">
    <property type="entry name" value="DYNEIN HEAVY CHAIN"/>
    <property type="match status" value="1"/>
</dbReference>
<dbReference type="Gene3D" id="1.20.58.1120">
    <property type="match status" value="1"/>
</dbReference>
<dbReference type="Gene3D" id="1.10.472.130">
    <property type="match status" value="1"/>
</dbReference>
<dbReference type="Gene3D" id="6.10.140.1060">
    <property type="match status" value="1"/>
</dbReference>
<evidence type="ECO:0000259" key="18">
    <source>
        <dbReference type="Pfam" id="PF12774"/>
    </source>
</evidence>
<feature type="compositionally biased region" description="Basic and acidic residues" evidence="16">
    <location>
        <begin position="1955"/>
        <end position="1964"/>
    </location>
</feature>
<evidence type="ECO:0000256" key="9">
    <source>
        <dbReference type="ARBA" id="ARBA00023017"/>
    </source>
</evidence>
<dbReference type="GO" id="GO:0007018">
    <property type="term" value="P:microtubule-based movement"/>
    <property type="evidence" value="ECO:0007669"/>
    <property type="project" value="InterPro"/>
</dbReference>
<evidence type="ECO:0000256" key="8">
    <source>
        <dbReference type="ARBA" id="ARBA00022840"/>
    </source>
</evidence>
<proteinExistence type="inferred from homology"/>
<feature type="domain" description="Dynein heavy chain coiled coil stalk" evidence="19">
    <location>
        <begin position="1167"/>
        <end position="1522"/>
    </location>
</feature>
<evidence type="ECO:0000256" key="12">
    <source>
        <dbReference type="ARBA" id="ARBA00023175"/>
    </source>
</evidence>
<dbReference type="Pfam" id="PF12775">
    <property type="entry name" value="AAA_7"/>
    <property type="match status" value="1"/>
</dbReference>
<dbReference type="InterPro" id="IPR043160">
    <property type="entry name" value="Dynein_C_barrel"/>
</dbReference>
<dbReference type="Gene3D" id="1.20.920.30">
    <property type="match status" value="2"/>
</dbReference>
<dbReference type="InterPro" id="IPR027417">
    <property type="entry name" value="P-loop_NTPase"/>
</dbReference>
<dbReference type="Pfam" id="PF12781">
    <property type="entry name" value="AAA_9"/>
    <property type="match status" value="1"/>
</dbReference>
<dbReference type="InterPro" id="IPR042219">
    <property type="entry name" value="AAA_lid_11_sf"/>
</dbReference>
<feature type="domain" description="Dynein heavy chain C-terminal" evidence="25">
    <location>
        <begin position="2478"/>
        <end position="2701"/>
    </location>
</feature>
<evidence type="ECO:0000259" key="20">
    <source>
        <dbReference type="Pfam" id="PF12780"/>
    </source>
</evidence>
<evidence type="ECO:0000259" key="19">
    <source>
        <dbReference type="Pfam" id="PF12777"/>
    </source>
</evidence>
<dbReference type="RefSeq" id="XP_013353132.1">
    <property type="nucleotide sequence ID" value="XM_013497678.1"/>
</dbReference>
<reference evidence="26" key="2">
    <citation type="submission" date="2013-10" db="EMBL/GenBank/DDBJ databases">
        <authorList>
            <person name="Aslett M."/>
        </authorList>
    </citation>
    <scope>NUCLEOTIDE SEQUENCE [LARGE SCALE GENOMIC DNA]</scope>
    <source>
        <strain evidence="26">Houghton</strain>
    </source>
</reference>
<feature type="domain" description="Dynein heavy chain region D6 P-loop" evidence="17">
    <location>
        <begin position="2147"/>
        <end position="2262"/>
    </location>
</feature>
<feature type="domain" description="Dynein heavy chain hydrolytic ATP-binding dynein motor region" evidence="18">
    <location>
        <begin position="87"/>
        <end position="413"/>
    </location>
</feature>
<dbReference type="GO" id="GO:0005874">
    <property type="term" value="C:microtubule"/>
    <property type="evidence" value="ECO:0007669"/>
    <property type="project" value="UniProtKB-KW"/>
</dbReference>
<dbReference type="EMBL" id="HG682603">
    <property type="protein sequence ID" value="CDJ30567.1"/>
    <property type="molecule type" value="Genomic_DNA"/>
</dbReference>
<dbReference type="InterPro" id="IPR026983">
    <property type="entry name" value="DHC"/>
</dbReference>
<dbReference type="Pfam" id="PF12780">
    <property type="entry name" value="AAA_8"/>
    <property type="match status" value="1"/>
</dbReference>
<reference evidence="26" key="1">
    <citation type="submission" date="2013-10" db="EMBL/GenBank/DDBJ databases">
        <title>Genomic analysis of the causative agents of coccidiosis in chickens.</title>
        <authorList>
            <person name="Reid A.J."/>
            <person name="Blake D."/>
            <person name="Billington K."/>
            <person name="Browne H."/>
            <person name="Dunn M."/>
            <person name="Hung S."/>
            <person name="Kawahara F."/>
            <person name="Miranda-Saavedra D."/>
            <person name="Mourier T."/>
            <person name="Nagra H."/>
            <person name="Otto T.D."/>
            <person name="Rawlings N."/>
            <person name="Sanchez A."/>
            <person name="Sanders M."/>
            <person name="Subramaniam C."/>
            <person name="Tay Y."/>
            <person name="Dear P."/>
            <person name="Doerig C."/>
            <person name="Gruber A."/>
            <person name="Parkinson J."/>
            <person name="Shirley M."/>
            <person name="Wan K.L."/>
            <person name="Berriman M."/>
            <person name="Tomley F."/>
            <person name="Pain A."/>
        </authorList>
    </citation>
    <scope>NUCLEOTIDE SEQUENCE [LARGE SCALE GENOMIC DNA]</scope>
    <source>
        <strain evidence="26">Houghton</strain>
    </source>
</reference>
<feature type="coiled-coil region" evidence="15">
    <location>
        <begin position="1394"/>
        <end position="1463"/>
    </location>
</feature>
<dbReference type="Proteomes" id="UP000030744">
    <property type="component" value="Unassembled WGS sequence"/>
</dbReference>
<dbReference type="InterPro" id="IPR004273">
    <property type="entry name" value="Dynein_heavy_D6_P-loop"/>
</dbReference>
<keyword evidence="14" id="KW-0966">Cell projection</keyword>
<dbReference type="GeneID" id="25375684"/>
<dbReference type="Gene3D" id="1.10.8.1220">
    <property type="match status" value="1"/>
</dbReference>
<dbReference type="VEuPathDB" id="ToxoDB:EMH_0006840"/>
<evidence type="ECO:0000259" key="25">
    <source>
        <dbReference type="Pfam" id="PF18199"/>
    </source>
</evidence>
<evidence type="ECO:0000256" key="14">
    <source>
        <dbReference type="ARBA" id="ARBA00023273"/>
    </source>
</evidence>
<dbReference type="InterPro" id="IPR041228">
    <property type="entry name" value="Dynein_C"/>
</dbReference>
<dbReference type="Gene3D" id="3.40.50.300">
    <property type="entry name" value="P-loop containing nucleotide triphosphate hydrolases"/>
    <property type="match status" value="6"/>
</dbReference>
<dbReference type="Pfam" id="PF12774">
    <property type="entry name" value="AAA_6"/>
    <property type="match status" value="1"/>
</dbReference>
<evidence type="ECO:0000256" key="11">
    <source>
        <dbReference type="ARBA" id="ARBA00023069"/>
    </source>
</evidence>
<evidence type="ECO:0000313" key="27">
    <source>
        <dbReference type="Proteomes" id="UP000030744"/>
    </source>
</evidence>
<dbReference type="InterPro" id="IPR043157">
    <property type="entry name" value="Dynein_AAA1S"/>
</dbReference>
<evidence type="ECO:0000256" key="10">
    <source>
        <dbReference type="ARBA" id="ARBA00023054"/>
    </source>
</evidence>
<dbReference type="InterPro" id="IPR024743">
    <property type="entry name" value="Dynein_HC_stalk"/>
</dbReference>
<dbReference type="FunFam" id="3.40.50.300:FF:002141">
    <property type="entry name" value="Dynein heavy chain"/>
    <property type="match status" value="1"/>
</dbReference>
<evidence type="ECO:0000256" key="5">
    <source>
        <dbReference type="ARBA" id="ARBA00022701"/>
    </source>
</evidence>
<dbReference type="PANTHER" id="PTHR45703:SF8">
    <property type="entry name" value="DYNEINS HEAVY CHAIN"/>
    <property type="match status" value="1"/>
</dbReference>
<keyword evidence="11" id="KW-0969">Cilium</keyword>
<dbReference type="InterPro" id="IPR035706">
    <property type="entry name" value="AAA_9"/>
</dbReference>
<keyword evidence="6" id="KW-0677">Repeat</keyword>
<evidence type="ECO:0000256" key="16">
    <source>
        <dbReference type="SAM" id="MobiDB-lite"/>
    </source>
</evidence>
<evidence type="ECO:0000256" key="4">
    <source>
        <dbReference type="ARBA" id="ARBA00022490"/>
    </source>
</evidence>
<feature type="domain" description="Dynein heavy chain 3 AAA+ lid" evidence="23">
    <location>
        <begin position="807"/>
        <end position="867"/>
    </location>
</feature>
<protein>
    <submittedName>
        <fullName evidence="26">Uncharacterized protein</fullName>
    </submittedName>
</protein>
<comment type="subcellular location">
    <subcellularLocation>
        <location evidence="1">Cytoplasm</location>
        <location evidence="1">Cytoskeleton</location>
        <location evidence="1">Cilium axoneme</location>
    </subcellularLocation>
</comment>
<dbReference type="FunFam" id="1.20.920.20:FF:000001">
    <property type="entry name" value="dynein heavy chain 2, axonemal"/>
    <property type="match status" value="1"/>
</dbReference>
<name>U6K2L4_9EIME</name>
<evidence type="ECO:0000313" key="26">
    <source>
        <dbReference type="EMBL" id="CDJ30567.1"/>
    </source>
</evidence>
<keyword evidence="4" id="KW-0963">Cytoplasm</keyword>
<feature type="domain" description="Dynein heavy chain AAA lid" evidence="24">
    <location>
        <begin position="2295"/>
        <end position="2428"/>
    </location>
</feature>
<evidence type="ECO:0000259" key="24">
    <source>
        <dbReference type="Pfam" id="PF18198"/>
    </source>
</evidence>